<evidence type="ECO:0000313" key="3">
    <source>
        <dbReference type="Proteomes" id="UP000178925"/>
    </source>
</evidence>
<dbReference type="Proteomes" id="UP000178925">
    <property type="component" value="Unassembled WGS sequence"/>
</dbReference>
<reference evidence="2 3" key="1">
    <citation type="journal article" date="2016" name="Nat. Commun.">
        <title>Thousands of microbial genomes shed light on interconnected biogeochemical processes in an aquifer system.</title>
        <authorList>
            <person name="Anantharaman K."/>
            <person name="Brown C.T."/>
            <person name="Hug L.A."/>
            <person name="Sharon I."/>
            <person name="Castelle C.J."/>
            <person name="Probst A.J."/>
            <person name="Thomas B.C."/>
            <person name="Singh A."/>
            <person name="Wilkins M.J."/>
            <person name="Karaoz U."/>
            <person name="Brodie E.L."/>
            <person name="Williams K.H."/>
            <person name="Hubbard S.S."/>
            <person name="Banfield J.F."/>
        </authorList>
    </citation>
    <scope>NUCLEOTIDE SEQUENCE [LARGE SCALE GENOMIC DNA]</scope>
</reference>
<dbReference type="AlphaFoldDB" id="A0A1F5SNM0"/>
<keyword evidence="1" id="KW-1133">Transmembrane helix</keyword>
<dbReference type="EMBL" id="MFGC01000013">
    <property type="protein sequence ID" value="OGF28290.1"/>
    <property type="molecule type" value="Genomic_DNA"/>
</dbReference>
<organism evidence="2 3">
    <name type="scientific">Candidatus Falkowbacteria bacterium RIFOXYA2_FULL_47_9</name>
    <dbReference type="NCBI Taxonomy" id="1797995"/>
    <lineage>
        <taxon>Bacteria</taxon>
        <taxon>Candidatus Falkowiibacteriota</taxon>
    </lineage>
</organism>
<feature type="transmembrane region" description="Helical" evidence="1">
    <location>
        <begin position="33"/>
        <end position="58"/>
    </location>
</feature>
<evidence type="ECO:0000256" key="1">
    <source>
        <dbReference type="SAM" id="Phobius"/>
    </source>
</evidence>
<keyword evidence="1" id="KW-0812">Transmembrane</keyword>
<comment type="caution">
    <text evidence="2">The sequence shown here is derived from an EMBL/GenBank/DDBJ whole genome shotgun (WGS) entry which is preliminary data.</text>
</comment>
<accession>A0A1F5SNM0</accession>
<name>A0A1F5SNM0_9BACT</name>
<evidence type="ECO:0000313" key="2">
    <source>
        <dbReference type="EMBL" id="OGF28290.1"/>
    </source>
</evidence>
<protein>
    <submittedName>
        <fullName evidence="2">Uncharacterized protein</fullName>
    </submittedName>
</protein>
<sequence>MTQEEAKKSAWSWRAFSEDFLQLNQNKAPKKSIAGSIAAAFFIVLISAQTLGFINTLYDQSVWQAKYKNSNVVVYSNIA</sequence>
<gene>
    <name evidence="2" type="ORF">A2242_00705</name>
</gene>
<keyword evidence="1" id="KW-0472">Membrane</keyword>
<proteinExistence type="predicted"/>